<dbReference type="AlphaFoldDB" id="A0A0R0FE13"/>
<evidence type="ECO:0000313" key="4">
    <source>
        <dbReference type="EnsemblPlants" id="KRH00357"/>
    </source>
</evidence>
<dbReference type="EMBL" id="CM000851">
    <property type="protein sequence ID" value="KRH00357.1"/>
    <property type="molecule type" value="Genomic_DNA"/>
</dbReference>
<evidence type="ECO:0000313" key="3">
    <source>
        <dbReference type="EMBL" id="KRH00357.1"/>
    </source>
</evidence>
<reference evidence="4" key="2">
    <citation type="submission" date="2018-02" db="UniProtKB">
        <authorList>
            <consortium name="EnsemblPlants"/>
        </authorList>
    </citation>
    <scope>IDENTIFICATION</scope>
    <source>
        <strain evidence="4">Williams 82</strain>
    </source>
</reference>
<dbReference type="EnsemblPlants" id="KRH00357">
    <property type="protein sequence ID" value="KRH00357"/>
    <property type="gene ID" value="GLYMA_18G208400"/>
</dbReference>
<protein>
    <recommendedName>
        <fullName evidence="6">Soyasapogenol B glucuronide galactosyltransferase</fullName>
    </recommendedName>
</protein>
<reference evidence="3 4" key="1">
    <citation type="journal article" date="2010" name="Nature">
        <title>Genome sequence of the palaeopolyploid soybean.</title>
        <authorList>
            <person name="Schmutz J."/>
            <person name="Cannon S.B."/>
            <person name="Schlueter J."/>
            <person name="Ma J."/>
            <person name="Mitros T."/>
            <person name="Nelson W."/>
            <person name="Hyten D.L."/>
            <person name="Song Q."/>
            <person name="Thelen J.J."/>
            <person name="Cheng J."/>
            <person name="Xu D."/>
            <person name="Hellsten U."/>
            <person name="May G.D."/>
            <person name="Yu Y."/>
            <person name="Sakurai T."/>
            <person name="Umezawa T."/>
            <person name="Bhattacharyya M.K."/>
            <person name="Sandhu D."/>
            <person name="Valliyodan B."/>
            <person name="Lindquist E."/>
            <person name="Peto M."/>
            <person name="Grant D."/>
            <person name="Shu S."/>
            <person name="Goodstein D."/>
            <person name="Barry K."/>
            <person name="Futrell-Griggs M."/>
            <person name="Abernathy B."/>
            <person name="Du J."/>
            <person name="Tian Z."/>
            <person name="Zhu L."/>
            <person name="Gill N."/>
            <person name="Joshi T."/>
            <person name="Libault M."/>
            <person name="Sethuraman A."/>
            <person name="Zhang X.-C."/>
            <person name="Shinozaki K."/>
            <person name="Nguyen H.T."/>
            <person name="Wing R.A."/>
            <person name="Cregan P."/>
            <person name="Specht J."/>
            <person name="Grimwood J."/>
            <person name="Rokhsar D."/>
            <person name="Stacey G."/>
            <person name="Shoemaker R.C."/>
            <person name="Jackson S.A."/>
        </authorList>
    </citation>
    <scope>NUCLEOTIDE SEQUENCE</scope>
    <source>
        <strain evidence="4">cv. Williams 82</strain>
        <tissue evidence="3">Callus</tissue>
    </source>
</reference>
<dbReference type="PANTHER" id="PTHR48047:SF45">
    <property type="entry name" value="SCOPOLETIN GLUCOSYLTRANSFERASE-LIKE"/>
    <property type="match status" value="1"/>
</dbReference>
<evidence type="ECO:0000256" key="2">
    <source>
        <dbReference type="ARBA" id="ARBA00022676"/>
    </source>
</evidence>
<evidence type="ECO:0000256" key="1">
    <source>
        <dbReference type="ARBA" id="ARBA00009995"/>
    </source>
</evidence>
<comment type="similarity">
    <text evidence="1">Belongs to the UDP-glycosyltransferase family.</text>
</comment>
<evidence type="ECO:0008006" key="6">
    <source>
        <dbReference type="Google" id="ProtNLM"/>
    </source>
</evidence>
<name>A0A0R0FE13_SOYBN</name>
<dbReference type="InParanoid" id="A0A0R0FE13"/>
<evidence type="ECO:0000313" key="5">
    <source>
        <dbReference type="Proteomes" id="UP000008827"/>
    </source>
</evidence>
<proteinExistence type="inferred from homology"/>
<dbReference type="Gene3D" id="3.40.50.2000">
    <property type="entry name" value="Glycogen Phosphorylase B"/>
    <property type="match status" value="2"/>
</dbReference>
<keyword evidence="2" id="KW-0328">Glycosyltransferase</keyword>
<organism evidence="3">
    <name type="scientific">Glycine max</name>
    <name type="common">Soybean</name>
    <name type="synonym">Glycine hispida</name>
    <dbReference type="NCBI Taxonomy" id="3847"/>
    <lineage>
        <taxon>Eukaryota</taxon>
        <taxon>Viridiplantae</taxon>
        <taxon>Streptophyta</taxon>
        <taxon>Embryophyta</taxon>
        <taxon>Tracheophyta</taxon>
        <taxon>Spermatophyta</taxon>
        <taxon>Magnoliopsida</taxon>
        <taxon>eudicotyledons</taxon>
        <taxon>Gunneridae</taxon>
        <taxon>Pentapetalae</taxon>
        <taxon>rosids</taxon>
        <taxon>fabids</taxon>
        <taxon>Fabales</taxon>
        <taxon>Fabaceae</taxon>
        <taxon>Papilionoideae</taxon>
        <taxon>50 kb inversion clade</taxon>
        <taxon>NPAAA clade</taxon>
        <taxon>indigoferoid/millettioid clade</taxon>
        <taxon>Phaseoleae</taxon>
        <taxon>Glycine</taxon>
        <taxon>Glycine subgen. Soja</taxon>
    </lineage>
</organism>
<dbReference type="GO" id="GO:0035251">
    <property type="term" value="F:UDP-glucosyltransferase activity"/>
    <property type="evidence" value="ECO:0007669"/>
    <property type="project" value="UniProtKB-ARBA"/>
</dbReference>
<sequence length="197" mass="23031">MSTLQGQIEFLFQDLHPDCLVTDVLYPWTVESAEKLGIARLYFYSSSYFASCATHFIRKHKPREKSRSYRTLYTSFHELEGDYEQLYHSTKAVKCWSVGPVSASANKSDEEKANRGHKEELALESEWLNWLNSKQIESIVEIAHGLENSYHSFIWVVRKKDEKENEDVLMRNLVQHNLKSSLQNLLIKKRSRSDTKL</sequence>
<reference evidence="3" key="3">
    <citation type="submission" date="2018-07" db="EMBL/GenBank/DDBJ databases">
        <title>WGS assembly of Glycine max.</title>
        <authorList>
            <person name="Schmutz J."/>
            <person name="Cannon S."/>
            <person name="Schlueter J."/>
            <person name="Ma J."/>
            <person name="Mitros T."/>
            <person name="Nelson W."/>
            <person name="Hyten D."/>
            <person name="Song Q."/>
            <person name="Thelen J."/>
            <person name="Cheng J."/>
            <person name="Xu D."/>
            <person name="Hellsten U."/>
            <person name="May G."/>
            <person name="Yu Y."/>
            <person name="Sakurai T."/>
            <person name="Umezawa T."/>
            <person name="Bhattacharyya M."/>
            <person name="Sandhu D."/>
            <person name="Valliyodan B."/>
            <person name="Lindquist E."/>
            <person name="Peto M."/>
            <person name="Grant D."/>
            <person name="Shu S."/>
            <person name="Goodstein D."/>
            <person name="Barry K."/>
            <person name="Futrell-Griggs M."/>
            <person name="Abernathy B."/>
            <person name="Du J."/>
            <person name="Tian Z."/>
            <person name="Zhu L."/>
            <person name="Gill N."/>
            <person name="Joshi T."/>
            <person name="Libault M."/>
            <person name="Sethuraman A."/>
            <person name="Zhang X."/>
            <person name="Shinozaki K."/>
            <person name="Nguyen H."/>
            <person name="Wing R."/>
            <person name="Cregan P."/>
            <person name="Specht J."/>
            <person name="Grimwood J."/>
            <person name="Rokhsar D."/>
            <person name="Stacey G."/>
            <person name="Shoemaker R."/>
            <person name="Jackson S."/>
        </authorList>
    </citation>
    <scope>NUCLEOTIDE SEQUENCE</scope>
    <source>
        <tissue evidence="3">Callus</tissue>
    </source>
</reference>
<dbReference type="PANTHER" id="PTHR48047">
    <property type="entry name" value="GLYCOSYLTRANSFERASE"/>
    <property type="match status" value="1"/>
</dbReference>
<dbReference type="Gramene" id="KRH00357">
    <property type="protein sequence ID" value="KRH00357"/>
    <property type="gene ID" value="GLYMA_18G208400"/>
</dbReference>
<dbReference type="Proteomes" id="UP000008827">
    <property type="component" value="Chromosome 18"/>
</dbReference>
<keyword evidence="5" id="KW-1185">Reference proteome</keyword>
<accession>A0A0R0FE13</accession>
<dbReference type="SMR" id="A0A0R0FE13"/>
<keyword evidence="2" id="KW-0808">Transferase</keyword>
<dbReference type="SUPFAM" id="SSF53756">
    <property type="entry name" value="UDP-Glycosyltransferase/glycogen phosphorylase"/>
    <property type="match status" value="1"/>
</dbReference>
<gene>
    <name evidence="3" type="ORF">GLYMA_18G208400</name>
</gene>